<proteinExistence type="predicted"/>
<evidence type="ECO:0000313" key="5">
    <source>
        <dbReference type="Proteomes" id="UP000002320"/>
    </source>
</evidence>
<reference evidence="4" key="2">
    <citation type="submission" date="2021-02" db="UniProtKB">
        <authorList>
            <consortium name="EnsemblMetazoa"/>
        </authorList>
    </citation>
    <scope>IDENTIFICATION</scope>
    <source>
        <strain evidence="4">JHB</strain>
    </source>
</reference>
<feature type="region of interest" description="Disordered" evidence="2">
    <location>
        <begin position="380"/>
        <end position="400"/>
    </location>
</feature>
<feature type="region of interest" description="Disordered" evidence="2">
    <location>
        <begin position="560"/>
        <end position="583"/>
    </location>
</feature>
<sequence>MDQESSETREEPTAETSTDSGVAMETTTALEGNSSTESEPESEPSPVAADIVAEVRELYRNASKLDVLVRLVQSRTVELRYQRQVQICQAAFEEGIKEKTRLQLDLAYYDKMLAVLQRGACEAKSQLATVTQQHAEAVRMVEKLDLKRTELIREEQLIKTELAGYREKFEEMQREIQDRATRFESDRRRCDQLQAQLDKLTEANKAYQKTVCDSEAKQRSMVSAHSARLNEMENLRADLEAKLKDAQDRVEREQRANALLKEHTDTVLQEKTQLAMDLAMVENRIAAMEADFTRETAALEAKWKAMVEEETARMNEKIAEMVRATQELTAEKDLLVAKLAKQKEATAEMEAKLGGMQTILDDRNSEIFSLHSKINAEQKRFEEAKQQHSQEAAETNDQLSNLLKQSTEKELKIARLEQNVTDQTNALSTIKSQLESKDAEINQLKEQHLNVDHYLAEIRQLEAQLEKRRASTETVFRASGNLTAQITSTPVSILESSDEPPAKRSCVSPSYSNFQGSVQRRSFFKRSASVTTSANLMNINLNVSSASTVNVDDEPMDLGNLSSVSAASSSVRPVKPFFRREKK</sequence>
<feature type="compositionally biased region" description="Polar residues" evidence="2">
    <location>
        <begin position="389"/>
        <end position="400"/>
    </location>
</feature>
<dbReference type="EnsemblMetazoa" id="CPIJ011870-RA">
    <property type="protein sequence ID" value="CPIJ011870-PA"/>
    <property type="gene ID" value="CPIJ011870"/>
</dbReference>
<feature type="compositionally biased region" description="Low complexity" evidence="2">
    <location>
        <begin position="562"/>
        <end position="571"/>
    </location>
</feature>
<dbReference type="eggNOG" id="ENOG502T6NP">
    <property type="taxonomic scope" value="Eukaryota"/>
</dbReference>
<accession>B0WXX3</accession>
<dbReference type="Gene3D" id="1.10.287.1490">
    <property type="match status" value="1"/>
</dbReference>
<name>B0WXX3_CULQU</name>
<dbReference type="HOGENOM" id="CLU_435634_0_0_1"/>
<dbReference type="STRING" id="7176.B0WXX3"/>
<dbReference type="OrthoDB" id="7763247at2759"/>
<feature type="compositionally biased region" description="Polar residues" evidence="2">
    <location>
        <begin position="14"/>
        <end position="33"/>
    </location>
</feature>
<evidence type="ECO:0000256" key="2">
    <source>
        <dbReference type="SAM" id="MobiDB-lite"/>
    </source>
</evidence>
<keyword evidence="1" id="KW-0175">Coiled coil</keyword>
<dbReference type="SUPFAM" id="SSF57997">
    <property type="entry name" value="Tropomyosin"/>
    <property type="match status" value="1"/>
</dbReference>
<protein>
    <submittedName>
        <fullName evidence="3 4">Uncharacterized protein</fullName>
    </submittedName>
</protein>
<dbReference type="FunCoup" id="B0WXX3">
    <property type="interactions" value="939"/>
</dbReference>
<evidence type="ECO:0000313" key="4">
    <source>
        <dbReference type="EnsemblMetazoa" id="CPIJ011870-PA"/>
    </source>
</evidence>
<dbReference type="KEGG" id="cqu:CpipJ_CPIJ011870"/>
<dbReference type="VEuPathDB" id="VectorBase:CPIJ011870"/>
<evidence type="ECO:0000313" key="3">
    <source>
        <dbReference type="EMBL" id="EDS36783.1"/>
    </source>
</evidence>
<dbReference type="Proteomes" id="UP000002320">
    <property type="component" value="Unassembled WGS sequence"/>
</dbReference>
<feature type="coiled-coil region" evidence="1">
    <location>
        <begin position="155"/>
        <end position="327"/>
    </location>
</feature>
<keyword evidence="5" id="KW-1185">Reference proteome</keyword>
<dbReference type="InParanoid" id="B0WXX3"/>
<dbReference type="VEuPathDB" id="VectorBase:CQUJHB008561"/>
<feature type="compositionally biased region" description="Basic and acidic residues" evidence="2">
    <location>
        <begin position="1"/>
        <end position="12"/>
    </location>
</feature>
<reference evidence="3" key="1">
    <citation type="submission" date="2007-03" db="EMBL/GenBank/DDBJ databases">
        <title>Annotation of Culex pipiens quinquefasciatus.</title>
        <authorList>
            <consortium name="The Broad Institute Genome Sequencing Platform"/>
            <person name="Atkinson P.W."/>
            <person name="Hemingway J."/>
            <person name="Christensen B.M."/>
            <person name="Higgs S."/>
            <person name="Kodira C."/>
            <person name="Hannick L."/>
            <person name="Megy K."/>
            <person name="O'Leary S."/>
            <person name="Pearson M."/>
            <person name="Haas B.J."/>
            <person name="Mauceli E."/>
            <person name="Wortman J.R."/>
            <person name="Lee N.H."/>
            <person name="Guigo R."/>
            <person name="Stanke M."/>
            <person name="Alvarado L."/>
            <person name="Amedeo P."/>
            <person name="Antoine C.H."/>
            <person name="Arensburger P."/>
            <person name="Bidwell S.L."/>
            <person name="Crawford M."/>
            <person name="Camaro F."/>
            <person name="Devon K."/>
            <person name="Engels R."/>
            <person name="Hammond M."/>
            <person name="Howarth C."/>
            <person name="Koehrsen M."/>
            <person name="Lawson D."/>
            <person name="Montgomery P."/>
            <person name="Nene V."/>
            <person name="Nusbaum C."/>
            <person name="Puiu D."/>
            <person name="Romero-Severson J."/>
            <person name="Severson D.W."/>
            <person name="Shumway M."/>
            <person name="Sisk P."/>
            <person name="Stolte C."/>
            <person name="Zeng Q."/>
            <person name="Eisenstadt E."/>
            <person name="Fraser-Liggett C."/>
            <person name="Strausberg R."/>
            <person name="Galagan J."/>
            <person name="Birren B."/>
            <person name="Collins F.H."/>
        </authorList>
    </citation>
    <scope>NUCLEOTIDE SEQUENCE [LARGE SCALE GENOMIC DNA]</scope>
    <source>
        <strain evidence="3">JHB</strain>
    </source>
</reference>
<gene>
    <name evidence="4" type="primary">6044786</name>
    <name evidence="3" type="ORF">CpipJ_CPIJ011870</name>
</gene>
<dbReference type="EMBL" id="DS232174">
    <property type="protein sequence ID" value="EDS36783.1"/>
    <property type="molecule type" value="Genomic_DNA"/>
</dbReference>
<organism>
    <name type="scientific">Culex quinquefasciatus</name>
    <name type="common">Southern house mosquito</name>
    <name type="synonym">Culex pungens</name>
    <dbReference type="NCBI Taxonomy" id="7176"/>
    <lineage>
        <taxon>Eukaryota</taxon>
        <taxon>Metazoa</taxon>
        <taxon>Ecdysozoa</taxon>
        <taxon>Arthropoda</taxon>
        <taxon>Hexapoda</taxon>
        <taxon>Insecta</taxon>
        <taxon>Pterygota</taxon>
        <taxon>Neoptera</taxon>
        <taxon>Endopterygota</taxon>
        <taxon>Diptera</taxon>
        <taxon>Nematocera</taxon>
        <taxon>Culicoidea</taxon>
        <taxon>Culicidae</taxon>
        <taxon>Culicinae</taxon>
        <taxon>Culicini</taxon>
        <taxon>Culex</taxon>
        <taxon>Culex</taxon>
    </lineage>
</organism>
<dbReference type="AlphaFoldDB" id="B0WXX3"/>
<evidence type="ECO:0000256" key="1">
    <source>
        <dbReference type="SAM" id="Coils"/>
    </source>
</evidence>
<dbReference type="OMA" id="HDNGYRS"/>
<feature type="region of interest" description="Disordered" evidence="2">
    <location>
        <begin position="1"/>
        <end position="47"/>
    </location>
</feature>